<dbReference type="SUPFAM" id="SSF51905">
    <property type="entry name" value="FAD/NAD(P)-binding domain"/>
    <property type="match status" value="1"/>
</dbReference>
<dbReference type="InterPro" id="IPR023753">
    <property type="entry name" value="FAD/NAD-binding_dom"/>
</dbReference>
<dbReference type="InterPro" id="IPR011777">
    <property type="entry name" value="Geranylgeranyl_Rdtase_fam"/>
</dbReference>
<dbReference type="Pfam" id="PF07992">
    <property type="entry name" value="Pyr_redox_2"/>
    <property type="match status" value="1"/>
</dbReference>
<name>A0A7U4QIW7_DESA2</name>
<dbReference type="EC" id="1.-.-.-" evidence="2"/>
<accession>A0A7U4QIW7</accession>
<evidence type="ECO:0000313" key="3">
    <source>
        <dbReference type="Proteomes" id="UP000070560"/>
    </source>
</evidence>
<sequence>MLYDIIVIGGGPSGLNCAHKLSQAGLNVLVFDKCSKIGENKICTGIVGIEAFQRFQLSKDSILNEIRNIRIISPYGSLIEYKHPSILAYVVDREKFDAYLAHLALSKGAQMKSKSEVITIDVSEEQVKVIAREQGVLRVYCAKVAVLATGVNFKFNKMLKLGLPEDFLYGVNAHANIKGIDTTTIHIGNSLAPGAFTWITPIKDGWVRIGLMAKKHPRFYFKKFCEMVSNSNGPLDIASVGYKPIAQGLVSKTCTDRVIAVGETAGQVKTTTGGGIYYGLLCSEIAVQVILKAFKKNSFNASAFSEYEELWKKKIGNEIKTGYYMRKMYSKLTDWQIEQLFHIAKSNGLLSFIEKRMEFDWHRNLLLSLIQTTPIGRFFSKIIQ</sequence>
<protein>
    <submittedName>
        <fullName evidence="2">Geranylgeranyl reductase, plantal and prokaryotic</fullName>
        <ecNumber evidence="2">1.-.-.-</ecNumber>
    </submittedName>
</protein>
<reference evidence="2 3" key="1">
    <citation type="submission" date="2015-10" db="EMBL/GenBank/DDBJ databases">
        <title>Candidatus Desulfofervidus auxilii, a hydrogenotrophic sulfate-reducing bacterium involved in the thermophilic anaerobic oxidation of methane.</title>
        <authorList>
            <person name="Krukenberg V."/>
            <person name="Richter M."/>
            <person name="Wegener G."/>
        </authorList>
    </citation>
    <scope>NUCLEOTIDE SEQUENCE [LARGE SCALE GENOMIC DNA]</scope>
    <source>
        <strain evidence="2 3">HS1</strain>
    </source>
</reference>
<evidence type="ECO:0000313" key="2">
    <source>
        <dbReference type="EMBL" id="AMM40166.1"/>
    </source>
</evidence>
<dbReference type="PRINTS" id="PR00411">
    <property type="entry name" value="PNDRDTASEI"/>
</dbReference>
<keyword evidence="2" id="KW-0560">Oxidoreductase</keyword>
<dbReference type="PANTHER" id="PTHR42685:SF22">
    <property type="entry name" value="CONDITIONED MEDIUM FACTOR RECEPTOR 1"/>
    <property type="match status" value="1"/>
</dbReference>
<evidence type="ECO:0000259" key="1">
    <source>
        <dbReference type="Pfam" id="PF07992"/>
    </source>
</evidence>
<dbReference type="InterPro" id="IPR036188">
    <property type="entry name" value="FAD/NAD-bd_sf"/>
</dbReference>
<dbReference type="AlphaFoldDB" id="A0A7U4QIW7"/>
<dbReference type="GO" id="GO:0016628">
    <property type="term" value="F:oxidoreductase activity, acting on the CH-CH group of donors, NAD or NADP as acceptor"/>
    <property type="evidence" value="ECO:0007669"/>
    <property type="project" value="InterPro"/>
</dbReference>
<dbReference type="KEGG" id="daw:HS1_000360"/>
<organism evidence="2 3">
    <name type="scientific">Desulfofervidus auxilii</name>
    <dbReference type="NCBI Taxonomy" id="1621989"/>
    <lineage>
        <taxon>Bacteria</taxon>
        <taxon>Pseudomonadati</taxon>
        <taxon>Thermodesulfobacteriota</taxon>
        <taxon>Candidatus Desulfofervidia</taxon>
        <taxon>Candidatus Desulfofervidales</taxon>
        <taxon>Candidatus Desulfofervidaceae</taxon>
        <taxon>Candidatus Desulfofervidus</taxon>
    </lineage>
</organism>
<dbReference type="Gene3D" id="3.50.50.60">
    <property type="entry name" value="FAD/NAD(P)-binding domain"/>
    <property type="match status" value="1"/>
</dbReference>
<dbReference type="InterPro" id="IPR050407">
    <property type="entry name" value="Geranylgeranyl_reductase"/>
</dbReference>
<feature type="domain" description="FAD/NAD(P)-binding" evidence="1">
    <location>
        <begin position="3"/>
        <end position="151"/>
    </location>
</feature>
<proteinExistence type="predicted"/>
<dbReference type="EMBL" id="CP013015">
    <property type="protein sequence ID" value="AMM40166.1"/>
    <property type="molecule type" value="Genomic_DNA"/>
</dbReference>
<gene>
    <name evidence="2" type="ORF">HS1_000360</name>
</gene>
<dbReference type="RefSeq" id="WP_066060464.1">
    <property type="nucleotide sequence ID" value="NZ_CP013015.1"/>
</dbReference>
<dbReference type="Proteomes" id="UP000070560">
    <property type="component" value="Chromosome"/>
</dbReference>
<dbReference type="OrthoDB" id="9772594at2"/>
<dbReference type="NCBIfam" id="TIGR02032">
    <property type="entry name" value="GG-red-SF"/>
    <property type="match status" value="1"/>
</dbReference>
<dbReference type="PANTHER" id="PTHR42685">
    <property type="entry name" value="GERANYLGERANYL DIPHOSPHATE REDUCTASE"/>
    <property type="match status" value="1"/>
</dbReference>
<keyword evidence="3" id="KW-1185">Reference proteome</keyword>